<organism evidence="2 3">
    <name type="scientific">Streptomyces ureilyticus</name>
    <dbReference type="NCBI Taxonomy" id="1775131"/>
    <lineage>
        <taxon>Bacteria</taxon>
        <taxon>Bacillati</taxon>
        <taxon>Actinomycetota</taxon>
        <taxon>Actinomycetes</taxon>
        <taxon>Kitasatosporales</taxon>
        <taxon>Streptomycetaceae</taxon>
        <taxon>Streptomyces</taxon>
    </lineage>
</organism>
<name>A0ABX0DM09_9ACTN</name>
<dbReference type="EMBL" id="JAAKZX010000029">
    <property type="protein sequence ID" value="NGO42898.1"/>
    <property type="molecule type" value="Genomic_DNA"/>
</dbReference>
<dbReference type="Proteomes" id="UP001518140">
    <property type="component" value="Unassembled WGS sequence"/>
</dbReference>
<sequence>MRDLTDRLNAARSYGEAAQLLDQVLEPTEGLLGSLEGFFETAAMTAKASERQDGFDLHHDCRQAAATLRRLGEDLHVAVERMQALGRPRRRSWQEAVAHYYGTAHTAPNSPAPTPPSSAPSSGRTR</sequence>
<protein>
    <submittedName>
        <fullName evidence="2">Uncharacterized protein</fullName>
    </submittedName>
</protein>
<accession>A0ABX0DM09</accession>
<proteinExistence type="predicted"/>
<keyword evidence="3" id="KW-1185">Reference proteome</keyword>
<evidence type="ECO:0000313" key="3">
    <source>
        <dbReference type="Proteomes" id="UP001518140"/>
    </source>
</evidence>
<gene>
    <name evidence="2" type="ORF">G6048_12215</name>
</gene>
<evidence type="ECO:0000313" key="2">
    <source>
        <dbReference type="EMBL" id="NGO42898.1"/>
    </source>
</evidence>
<evidence type="ECO:0000256" key="1">
    <source>
        <dbReference type="SAM" id="MobiDB-lite"/>
    </source>
</evidence>
<reference evidence="2 3" key="1">
    <citation type="submission" date="2020-02" db="EMBL/GenBank/DDBJ databases">
        <title>Whole-genome analyses of novel actinobacteria.</title>
        <authorList>
            <person name="Sahin N."/>
            <person name="Tokatli A."/>
        </authorList>
    </citation>
    <scope>NUCLEOTIDE SEQUENCE [LARGE SCALE GENOMIC DNA]</scope>
    <source>
        <strain evidence="2 3">YC419</strain>
    </source>
</reference>
<comment type="caution">
    <text evidence="2">The sequence shown here is derived from an EMBL/GenBank/DDBJ whole genome shotgun (WGS) entry which is preliminary data.</text>
</comment>
<feature type="region of interest" description="Disordered" evidence="1">
    <location>
        <begin position="102"/>
        <end position="126"/>
    </location>
</feature>
<dbReference type="RefSeq" id="WP_165339514.1">
    <property type="nucleotide sequence ID" value="NZ_JAAKZX010000029.1"/>
</dbReference>